<dbReference type="PROSITE" id="PS50977">
    <property type="entry name" value="HTH_TETR_2"/>
    <property type="match status" value="1"/>
</dbReference>
<sequence>MSKTGRPREFSVDAALDKAVEVFYVKGYEAATLDDLTAAMGIQRPSLYSAFGNKETLFLRAIERYRESYVRSAQATLSEEANGKKAMERFLAQTAECHIKSNGLGCLIVNSSVDCQVLQASICDRIRQIHTQNEEMIYRRLERAVADGDLTRKTDIRGLAQFYNGVIQGMAVLARGQNSLDAVRSMAVFAMKAWPDS</sequence>
<dbReference type="PROSITE" id="PS01081">
    <property type="entry name" value="HTH_TETR_1"/>
    <property type="match status" value="1"/>
</dbReference>
<dbReference type="AlphaFoldDB" id="A0A2W1JJ86"/>
<dbReference type="PRINTS" id="PR00455">
    <property type="entry name" value="HTHTETR"/>
</dbReference>
<evidence type="ECO:0000256" key="2">
    <source>
        <dbReference type="ARBA" id="ARBA00023125"/>
    </source>
</evidence>
<name>A0A2W1JJ86_9CYAN</name>
<dbReference type="Gene3D" id="1.10.10.60">
    <property type="entry name" value="Homeodomain-like"/>
    <property type="match status" value="1"/>
</dbReference>
<keyword evidence="1" id="KW-0805">Transcription regulation</keyword>
<evidence type="ECO:0000256" key="1">
    <source>
        <dbReference type="ARBA" id="ARBA00023015"/>
    </source>
</evidence>
<dbReference type="Proteomes" id="UP000248857">
    <property type="component" value="Unassembled WGS sequence"/>
</dbReference>
<feature type="DNA-binding region" description="H-T-H motif" evidence="4">
    <location>
        <begin position="32"/>
        <end position="51"/>
    </location>
</feature>
<dbReference type="OrthoDB" id="116240at2"/>
<dbReference type="PANTHER" id="PTHR47506:SF1">
    <property type="entry name" value="HTH-TYPE TRANSCRIPTIONAL REGULATOR YJDC"/>
    <property type="match status" value="1"/>
</dbReference>
<dbReference type="Pfam" id="PF00440">
    <property type="entry name" value="TetR_N"/>
    <property type="match status" value="1"/>
</dbReference>
<proteinExistence type="predicted"/>
<feature type="domain" description="HTH tetR-type" evidence="5">
    <location>
        <begin position="9"/>
        <end position="69"/>
    </location>
</feature>
<gene>
    <name evidence="6" type="primary">comR_1</name>
    <name evidence="6" type="ORF">C1752_02373</name>
</gene>
<evidence type="ECO:0000256" key="4">
    <source>
        <dbReference type="PROSITE-ProRule" id="PRU00335"/>
    </source>
</evidence>
<accession>A0A2W1JJ86</accession>
<dbReference type="GO" id="GO:0003677">
    <property type="term" value="F:DNA binding"/>
    <property type="evidence" value="ECO:0007669"/>
    <property type="project" value="UniProtKB-UniRule"/>
</dbReference>
<keyword evidence="7" id="KW-1185">Reference proteome</keyword>
<reference evidence="6 7" key="1">
    <citation type="journal article" date="2018" name="Sci. Rep.">
        <title>A novel species of the marine cyanobacterium Acaryochloris with a unique pigment content and lifestyle.</title>
        <authorList>
            <person name="Partensky F."/>
            <person name="Six C."/>
            <person name="Ratin M."/>
            <person name="Garczarek L."/>
            <person name="Vaulot D."/>
            <person name="Probert I."/>
            <person name="Calteau A."/>
            <person name="Gourvil P."/>
            <person name="Marie D."/>
            <person name="Grebert T."/>
            <person name="Bouchier C."/>
            <person name="Le Panse S."/>
            <person name="Gachenot M."/>
            <person name="Rodriguez F."/>
            <person name="Garrido J.L."/>
        </authorList>
    </citation>
    <scope>NUCLEOTIDE SEQUENCE [LARGE SCALE GENOMIC DNA]</scope>
    <source>
        <strain evidence="6 7">RCC1774</strain>
    </source>
</reference>
<dbReference type="InterPro" id="IPR009057">
    <property type="entry name" value="Homeodomain-like_sf"/>
</dbReference>
<evidence type="ECO:0000313" key="7">
    <source>
        <dbReference type="Proteomes" id="UP000248857"/>
    </source>
</evidence>
<dbReference type="RefSeq" id="WP_110986321.1">
    <property type="nucleotide sequence ID" value="NZ_CAWNWM010000006.1"/>
</dbReference>
<dbReference type="PANTHER" id="PTHR47506">
    <property type="entry name" value="TRANSCRIPTIONAL REGULATORY PROTEIN"/>
    <property type="match status" value="1"/>
</dbReference>
<dbReference type="Gene3D" id="1.10.357.10">
    <property type="entry name" value="Tetracycline Repressor, domain 2"/>
    <property type="match status" value="1"/>
</dbReference>
<evidence type="ECO:0000313" key="6">
    <source>
        <dbReference type="EMBL" id="PZD73306.1"/>
    </source>
</evidence>
<dbReference type="SUPFAM" id="SSF48498">
    <property type="entry name" value="Tetracyclin repressor-like, C-terminal domain"/>
    <property type="match status" value="1"/>
</dbReference>
<dbReference type="InterPro" id="IPR011075">
    <property type="entry name" value="TetR_C"/>
</dbReference>
<dbReference type="InterPro" id="IPR001647">
    <property type="entry name" value="HTH_TetR"/>
</dbReference>
<dbReference type="InterPro" id="IPR023772">
    <property type="entry name" value="DNA-bd_HTH_TetR-type_CS"/>
</dbReference>
<dbReference type="InterPro" id="IPR036271">
    <property type="entry name" value="Tet_transcr_reg_TetR-rel_C_sf"/>
</dbReference>
<keyword evidence="2 4" id="KW-0238">DNA-binding</keyword>
<comment type="caution">
    <text evidence="6">The sequence shown here is derived from an EMBL/GenBank/DDBJ whole genome shotgun (WGS) entry which is preliminary data.</text>
</comment>
<evidence type="ECO:0000256" key="3">
    <source>
        <dbReference type="ARBA" id="ARBA00023163"/>
    </source>
</evidence>
<organism evidence="6 7">
    <name type="scientific">Acaryochloris thomasi RCC1774</name>
    <dbReference type="NCBI Taxonomy" id="1764569"/>
    <lineage>
        <taxon>Bacteria</taxon>
        <taxon>Bacillati</taxon>
        <taxon>Cyanobacteriota</taxon>
        <taxon>Cyanophyceae</taxon>
        <taxon>Acaryochloridales</taxon>
        <taxon>Acaryochloridaceae</taxon>
        <taxon>Acaryochloris</taxon>
        <taxon>Acaryochloris thomasi</taxon>
    </lineage>
</organism>
<dbReference type="EMBL" id="PQWO01000006">
    <property type="protein sequence ID" value="PZD73306.1"/>
    <property type="molecule type" value="Genomic_DNA"/>
</dbReference>
<dbReference type="SUPFAM" id="SSF46689">
    <property type="entry name" value="Homeodomain-like"/>
    <property type="match status" value="1"/>
</dbReference>
<protein>
    <submittedName>
        <fullName evidence="6">HTH-type transcriptional repressor ComR</fullName>
    </submittedName>
</protein>
<dbReference type="Pfam" id="PF16925">
    <property type="entry name" value="TetR_C_13"/>
    <property type="match status" value="1"/>
</dbReference>
<keyword evidence="3" id="KW-0804">Transcription</keyword>
<evidence type="ECO:0000259" key="5">
    <source>
        <dbReference type="PROSITE" id="PS50977"/>
    </source>
</evidence>